<dbReference type="GeneID" id="42026580"/>
<dbReference type="Proteomes" id="UP000030685">
    <property type="component" value="Unassembled WGS sequence"/>
</dbReference>
<gene>
    <name evidence="1" type="ORF">FOIG_01405</name>
</gene>
<accession>X0KT21</accession>
<dbReference type="HOGENOM" id="CLU_1610828_0_0_1"/>
<reference evidence="1" key="2">
    <citation type="submission" date="2012-05" db="EMBL/GenBank/DDBJ databases">
        <title>The Genome Annotation of Fusarium oxysporum II5.</title>
        <authorList>
            <consortium name="The Broad Institute Genomics Platform"/>
            <person name="Ma L.-J."/>
            <person name="Corby-Kistler H."/>
            <person name="Broz K."/>
            <person name="Gale L.R."/>
            <person name="Jonkers W."/>
            <person name="O'Donnell K."/>
            <person name="Ploetz R."/>
            <person name="Steinberg C."/>
            <person name="Schwartz D.C."/>
            <person name="VanEtten H."/>
            <person name="Zhou S."/>
            <person name="Young S.K."/>
            <person name="Zeng Q."/>
            <person name="Gargeya S."/>
            <person name="Fitzgerald M."/>
            <person name="Abouelleil A."/>
            <person name="Alvarado L."/>
            <person name="Chapman S.B."/>
            <person name="Gainer-Dewar J."/>
            <person name="Goldberg J."/>
            <person name="Griggs A."/>
            <person name="Gujja S."/>
            <person name="Hansen M."/>
            <person name="Howarth C."/>
            <person name="Imamovic A."/>
            <person name="Ireland A."/>
            <person name="Larimer J."/>
            <person name="McCowan C."/>
            <person name="Murphy C."/>
            <person name="Pearson M."/>
            <person name="Poon T.W."/>
            <person name="Priest M."/>
            <person name="Roberts A."/>
            <person name="Saif S."/>
            <person name="Shea T."/>
            <person name="Sykes S."/>
            <person name="Wortman J."/>
            <person name="Nusbaum C."/>
            <person name="Birren B."/>
        </authorList>
    </citation>
    <scope>NUCLEOTIDE SEQUENCE</scope>
    <source>
        <strain evidence="1">54006</strain>
    </source>
</reference>
<dbReference type="EMBL" id="JH658272">
    <property type="protein sequence ID" value="EXM11942.1"/>
    <property type="molecule type" value="Genomic_DNA"/>
</dbReference>
<protein>
    <submittedName>
        <fullName evidence="1">Uncharacterized protein</fullName>
    </submittedName>
</protein>
<dbReference type="RefSeq" id="XP_031074031.1">
    <property type="nucleotide sequence ID" value="XM_031198264.1"/>
</dbReference>
<sequence length="165" mass="17841">MTWSQSNPRQLARVDGSWLQNSWGTLKKGQASALNSWWDWPILRSPPLALLPPTTWNCPMLCFMVLCVRQATMNFRAFLPSSAVQYYGYKVDAMCHGPLHGINGLHDGASKRPGLAGVRPGCRTSQSITQTSEPGEPSSLVTAALATLKRAGGPTTPGCMDSVPI</sequence>
<reference evidence="1" key="1">
    <citation type="submission" date="2011-11" db="EMBL/GenBank/DDBJ databases">
        <title>The Genome Sequence of Fusarium oxysporum II5.</title>
        <authorList>
            <consortium name="The Broad Institute Genome Sequencing Platform"/>
            <person name="Ma L.-J."/>
            <person name="Gale L.R."/>
            <person name="Schwartz D.C."/>
            <person name="Zhou S."/>
            <person name="Corby-Kistler H."/>
            <person name="Young S.K."/>
            <person name="Zeng Q."/>
            <person name="Gargeya S."/>
            <person name="Fitzgerald M."/>
            <person name="Haas B."/>
            <person name="Abouelleil A."/>
            <person name="Alvarado L."/>
            <person name="Arachchi H.M."/>
            <person name="Berlin A."/>
            <person name="Brown A."/>
            <person name="Chapman S.B."/>
            <person name="Chen Z."/>
            <person name="Dunbar C."/>
            <person name="Freedman E."/>
            <person name="Gearin G."/>
            <person name="Goldberg J."/>
            <person name="Griggs A."/>
            <person name="Gujja S."/>
            <person name="Heiman D."/>
            <person name="Howarth C."/>
            <person name="Larson L."/>
            <person name="Lui A."/>
            <person name="MacDonald P.J.P."/>
            <person name="Montmayeur A."/>
            <person name="Murphy C."/>
            <person name="Neiman D."/>
            <person name="Pearson M."/>
            <person name="Priest M."/>
            <person name="Roberts A."/>
            <person name="Saif S."/>
            <person name="Shea T."/>
            <person name="Shenoy N."/>
            <person name="Sisk P."/>
            <person name="Stolte C."/>
            <person name="Sykes S."/>
            <person name="Wortman J."/>
            <person name="Nusbaum C."/>
            <person name="Birren B."/>
        </authorList>
    </citation>
    <scope>NUCLEOTIDE SEQUENCE [LARGE SCALE GENOMIC DNA]</scope>
    <source>
        <strain evidence="1">54006</strain>
    </source>
</reference>
<organism evidence="1">
    <name type="scientific">Fusarium odoratissimum (strain NRRL 54006)</name>
    <dbReference type="NCBI Taxonomy" id="1089451"/>
    <lineage>
        <taxon>Eukaryota</taxon>
        <taxon>Fungi</taxon>
        <taxon>Dikarya</taxon>
        <taxon>Ascomycota</taxon>
        <taxon>Pezizomycotina</taxon>
        <taxon>Sordariomycetes</taxon>
        <taxon>Hypocreomycetidae</taxon>
        <taxon>Hypocreales</taxon>
        <taxon>Nectriaceae</taxon>
        <taxon>Fusarium</taxon>
        <taxon>Fusarium oxysporum species complex</taxon>
        <taxon>Fusarium oxysporum f. sp. cubense (strain race 4)</taxon>
    </lineage>
</organism>
<name>X0KT21_FUSO5</name>
<dbReference type="AlphaFoldDB" id="X0KT21"/>
<dbReference type="VEuPathDB" id="FungiDB:FOIG_01405"/>
<proteinExistence type="predicted"/>
<evidence type="ECO:0000313" key="1">
    <source>
        <dbReference type="EMBL" id="EXM11942.1"/>
    </source>
</evidence>